<organism evidence="2 3">
    <name type="scientific">Dreissena polymorpha</name>
    <name type="common">Zebra mussel</name>
    <name type="synonym">Mytilus polymorpha</name>
    <dbReference type="NCBI Taxonomy" id="45954"/>
    <lineage>
        <taxon>Eukaryota</taxon>
        <taxon>Metazoa</taxon>
        <taxon>Spiralia</taxon>
        <taxon>Lophotrochozoa</taxon>
        <taxon>Mollusca</taxon>
        <taxon>Bivalvia</taxon>
        <taxon>Autobranchia</taxon>
        <taxon>Heteroconchia</taxon>
        <taxon>Euheterodonta</taxon>
        <taxon>Imparidentia</taxon>
        <taxon>Neoheterodontei</taxon>
        <taxon>Myida</taxon>
        <taxon>Dreissenoidea</taxon>
        <taxon>Dreissenidae</taxon>
        <taxon>Dreissena</taxon>
    </lineage>
</organism>
<keyword evidence="3" id="KW-1185">Reference proteome</keyword>
<feature type="compositionally biased region" description="Polar residues" evidence="1">
    <location>
        <begin position="77"/>
        <end position="89"/>
    </location>
</feature>
<reference evidence="2" key="2">
    <citation type="submission" date="2020-11" db="EMBL/GenBank/DDBJ databases">
        <authorList>
            <person name="McCartney M.A."/>
            <person name="Auch B."/>
            <person name="Kono T."/>
            <person name="Mallez S."/>
            <person name="Becker A."/>
            <person name="Gohl D.M."/>
            <person name="Silverstein K.A.T."/>
            <person name="Koren S."/>
            <person name="Bechman K.B."/>
            <person name="Herman A."/>
            <person name="Abrahante J.E."/>
            <person name="Garbe J."/>
        </authorList>
    </citation>
    <scope>NUCLEOTIDE SEQUENCE</scope>
    <source>
        <strain evidence="2">Duluth1</strain>
        <tissue evidence="2">Whole animal</tissue>
    </source>
</reference>
<gene>
    <name evidence="2" type="ORF">DPMN_147764</name>
</gene>
<protein>
    <submittedName>
        <fullName evidence="2">Uncharacterized protein</fullName>
    </submittedName>
</protein>
<accession>A0A9D4FB69</accession>
<reference evidence="2" key="1">
    <citation type="journal article" date="2019" name="bioRxiv">
        <title>The Genome of the Zebra Mussel, Dreissena polymorpha: A Resource for Invasive Species Research.</title>
        <authorList>
            <person name="McCartney M.A."/>
            <person name="Auch B."/>
            <person name="Kono T."/>
            <person name="Mallez S."/>
            <person name="Zhang Y."/>
            <person name="Obille A."/>
            <person name="Becker A."/>
            <person name="Abrahante J.E."/>
            <person name="Garbe J."/>
            <person name="Badalamenti J.P."/>
            <person name="Herman A."/>
            <person name="Mangelson H."/>
            <person name="Liachko I."/>
            <person name="Sullivan S."/>
            <person name="Sone E.D."/>
            <person name="Koren S."/>
            <person name="Silverstein K.A.T."/>
            <person name="Beckman K.B."/>
            <person name="Gohl D.M."/>
        </authorList>
    </citation>
    <scope>NUCLEOTIDE SEQUENCE</scope>
    <source>
        <strain evidence="2">Duluth1</strain>
        <tissue evidence="2">Whole animal</tissue>
    </source>
</reference>
<comment type="caution">
    <text evidence="2">The sequence shown here is derived from an EMBL/GenBank/DDBJ whole genome shotgun (WGS) entry which is preliminary data.</text>
</comment>
<name>A0A9D4FB69_DREPO</name>
<evidence type="ECO:0000256" key="1">
    <source>
        <dbReference type="SAM" id="MobiDB-lite"/>
    </source>
</evidence>
<evidence type="ECO:0000313" key="2">
    <source>
        <dbReference type="EMBL" id="KAH3794233.1"/>
    </source>
</evidence>
<feature type="region of interest" description="Disordered" evidence="1">
    <location>
        <begin position="1"/>
        <end position="51"/>
    </location>
</feature>
<dbReference type="Proteomes" id="UP000828390">
    <property type="component" value="Unassembled WGS sequence"/>
</dbReference>
<evidence type="ECO:0000313" key="3">
    <source>
        <dbReference type="Proteomes" id="UP000828390"/>
    </source>
</evidence>
<feature type="region of interest" description="Disordered" evidence="1">
    <location>
        <begin position="63"/>
        <end position="89"/>
    </location>
</feature>
<dbReference type="EMBL" id="JAIWYP010000007">
    <property type="protein sequence ID" value="KAH3794233.1"/>
    <property type="molecule type" value="Genomic_DNA"/>
</dbReference>
<dbReference type="AlphaFoldDB" id="A0A9D4FB69"/>
<sequence>MLSDTKLTMPTIPRDSSPLREPSPKRVSKSGVEGANARSPGAAESFTQNIPLTLSPAREIKGAASTDMGRSKKPLTPVNQPTSAGAQSASDGWESVTAIYRESVTAIFRESVTAIYRESVTAIYRESVTAIYRESETAIYRESVTAIYRESVTAIYEASVTAIYRESVTAIYRESVTAIYREMRNRPRLNGMIMACYKDLSTKALCHRENLEMLIATNIYQVPVGS</sequence>
<proteinExistence type="predicted"/>